<evidence type="ECO:0000313" key="14">
    <source>
        <dbReference type="EMBL" id="MCI0183828.1"/>
    </source>
</evidence>
<feature type="transmembrane region" description="Helical" evidence="10">
    <location>
        <begin position="368"/>
        <end position="389"/>
    </location>
</feature>
<dbReference type="EMBL" id="JALBUF010000006">
    <property type="protein sequence ID" value="MCI0183828.1"/>
    <property type="molecule type" value="Genomic_DNA"/>
</dbReference>
<dbReference type="NCBIfam" id="TIGR00967">
    <property type="entry name" value="3a0501s007"/>
    <property type="match status" value="1"/>
</dbReference>
<dbReference type="PRINTS" id="PR00303">
    <property type="entry name" value="SECYTRNLCASE"/>
</dbReference>
<dbReference type="HAMAP" id="MF_01465">
    <property type="entry name" value="SecY"/>
    <property type="match status" value="1"/>
</dbReference>
<accession>A0A9X1V9J2</accession>
<dbReference type="SUPFAM" id="SSF103491">
    <property type="entry name" value="Preprotein translocase SecY subunit"/>
    <property type="match status" value="1"/>
</dbReference>
<evidence type="ECO:0000256" key="9">
    <source>
        <dbReference type="ARBA" id="ARBA00039733"/>
    </source>
</evidence>
<name>A0A9X1V9J2_9BACL</name>
<keyword evidence="7 10" id="KW-0811">Translocation</keyword>
<dbReference type="RefSeq" id="WP_241714641.1">
    <property type="nucleotide sequence ID" value="NZ_JALBUF010000006.1"/>
</dbReference>
<dbReference type="AlphaFoldDB" id="A0A9X1V9J2"/>
<feature type="transmembrane region" description="Helical" evidence="10">
    <location>
        <begin position="269"/>
        <end position="291"/>
    </location>
</feature>
<dbReference type="InterPro" id="IPR030659">
    <property type="entry name" value="SecY_CS"/>
</dbReference>
<feature type="transmembrane region" description="Helical" evidence="10">
    <location>
        <begin position="212"/>
        <end position="235"/>
    </location>
</feature>
<keyword evidence="3 10" id="KW-0813">Transport</keyword>
<dbReference type="PROSITE" id="PS00755">
    <property type="entry name" value="SECY_1"/>
    <property type="match status" value="1"/>
</dbReference>
<dbReference type="PROSITE" id="PS00756">
    <property type="entry name" value="SECY_2"/>
    <property type="match status" value="1"/>
</dbReference>
<feature type="transmembrane region" description="Helical" evidence="10">
    <location>
        <begin position="395"/>
        <end position="415"/>
    </location>
</feature>
<dbReference type="Gene3D" id="1.10.3370.10">
    <property type="entry name" value="SecY subunit domain"/>
    <property type="match status" value="1"/>
</dbReference>
<gene>
    <name evidence="10 14" type="primary">secY</name>
    <name evidence="14" type="ORF">MM817_02119</name>
</gene>
<dbReference type="Proteomes" id="UP001139263">
    <property type="component" value="Unassembled WGS sequence"/>
</dbReference>
<sequence>MLHSLGRVWRAKDLRKRLLITLLILAIYRIGAVIPVPGVNASMLQSLAAKSPVVGLLNTFSGGALSNFSIFSMSIYPYVTASIIVQLLQMGVVPQWEDWSKEGETGRAKLTQVTRYLTIILGLVQSSALTFSFTRELGPGFIVDPSIWTFGLIALTLTAGTTFLMWLGEQITDKGVGNGISVIIFLSILSRLETVIPEIYTNWFYAHPTELFLNIVKVVAMLAGVLVLVVFVVFVQQGVRRIAVQYAQKQVGQKVYSGQSTFIPIKVNAAGVIPVIFATSVLFFPTIIAQFFHGNKIATWITTTLSPTSTVFIVVEMVLIIGFTFFYTLIQINPSQLAEQMQKNGGYIVGVRPGKATEDYLVRIMNRLSLVGGIFLAVVSAVPYLFMGITGLSGVAFYFGGTSLLIVIGVALDTVRQLEGLVLQRSYKGFIR</sequence>
<dbReference type="Pfam" id="PF00344">
    <property type="entry name" value="SecY"/>
    <property type="match status" value="1"/>
</dbReference>
<keyword evidence="8 10" id="KW-0472">Membrane</keyword>
<keyword evidence="10" id="KW-1003">Cell membrane</keyword>
<dbReference type="GO" id="GO:0043952">
    <property type="term" value="P:protein transport by the Sec complex"/>
    <property type="evidence" value="ECO:0007669"/>
    <property type="project" value="UniProtKB-UniRule"/>
</dbReference>
<comment type="similarity">
    <text evidence="2 10 13">Belongs to the SecY/SEC61-alpha family.</text>
</comment>
<evidence type="ECO:0000256" key="8">
    <source>
        <dbReference type="ARBA" id="ARBA00023136"/>
    </source>
</evidence>
<feature type="transmembrane region" description="Helical" evidence="10">
    <location>
        <begin position="146"/>
        <end position="168"/>
    </location>
</feature>
<keyword evidence="4 10" id="KW-0812">Transmembrane</keyword>
<feature type="transmembrane region" description="Helical" evidence="10">
    <location>
        <begin position="311"/>
        <end position="330"/>
    </location>
</feature>
<evidence type="ECO:0000256" key="7">
    <source>
        <dbReference type="ARBA" id="ARBA00023010"/>
    </source>
</evidence>
<evidence type="ECO:0000256" key="13">
    <source>
        <dbReference type="RuleBase" id="RU004349"/>
    </source>
</evidence>
<reference evidence="14" key="1">
    <citation type="submission" date="2022-03" db="EMBL/GenBank/DDBJ databases">
        <title>Draft Genome Sequence of Firmicute Strain S0AB, a Heterotrophic Iron/Sulfur-Oxidizing Extreme Acidophile.</title>
        <authorList>
            <person name="Vergara E."/>
            <person name="Pakostova E."/>
            <person name="Johnson D.B."/>
            <person name="Holmes D.S."/>
        </authorList>
    </citation>
    <scope>NUCLEOTIDE SEQUENCE</scope>
    <source>
        <strain evidence="14">S0AB</strain>
    </source>
</reference>
<proteinExistence type="inferred from homology"/>
<dbReference type="PANTHER" id="PTHR10906">
    <property type="entry name" value="SECY/SEC61-ALPHA FAMILY MEMBER"/>
    <property type="match status" value="1"/>
</dbReference>
<keyword evidence="5 10" id="KW-0653">Protein transport</keyword>
<dbReference type="PIRSF" id="PIRSF004557">
    <property type="entry name" value="SecY"/>
    <property type="match status" value="1"/>
</dbReference>
<evidence type="ECO:0000256" key="11">
    <source>
        <dbReference type="RuleBase" id="RU000537"/>
    </source>
</evidence>
<feature type="transmembrane region" description="Helical" evidence="10">
    <location>
        <begin position="75"/>
        <end position="93"/>
    </location>
</feature>
<protein>
    <recommendedName>
        <fullName evidence="9 10">Protein translocase subunit SecY</fullName>
    </recommendedName>
</protein>
<comment type="caution">
    <text evidence="10">Lacks conserved residue(s) required for the propagation of feature annotation.</text>
</comment>
<keyword evidence="6 10" id="KW-1133">Transmembrane helix</keyword>
<evidence type="ECO:0000256" key="3">
    <source>
        <dbReference type="ARBA" id="ARBA00022448"/>
    </source>
</evidence>
<evidence type="ECO:0000256" key="12">
    <source>
        <dbReference type="RuleBase" id="RU003484"/>
    </source>
</evidence>
<feature type="transmembrane region" description="Helical" evidence="10">
    <location>
        <begin position="113"/>
        <end position="134"/>
    </location>
</feature>
<evidence type="ECO:0000256" key="10">
    <source>
        <dbReference type="HAMAP-Rule" id="MF_01465"/>
    </source>
</evidence>
<dbReference type="InterPro" id="IPR026593">
    <property type="entry name" value="SecY"/>
</dbReference>
<dbReference type="GO" id="GO:0005886">
    <property type="term" value="C:plasma membrane"/>
    <property type="evidence" value="ECO:0007669"/>
    <property type="project" value="UniProtKB-SubCell"/>
</dbReference>
<organism evidence="14 15">
    <name type="scientific">Sulfoacidibacillus ferrooxidans</name>
    <dbReference type="NCBI Taxonomy" id="2005001"/>
    <lineage>
        <taxon>Bacteria</taxon>
        <taxon>Bacillati</taxon>
        <taxon>Bacillota</taxon>
        <taxon>Bacilli</taxon>
        <taxon>Bacillales</taxon>
        <taxon>Alicyclobacillaceae</taxon>
        <taxon>Sulfoacidibacillus</taxon>
    </lineage>
</organism>
<evidence type="ECO:0000256" key="4">
    <source>
        <dbReference type="ARBA" id="ARBA00022692"/>
    </source>
</evidence>
<feature type="transmembrane region" description="Helical" evidence="10">
    <location>
        <begin position="175"/>
        <end position="192"/>
    </location>
</feature>
<comment type="function">
    <text evidence="10 11">The central subunit of the protein translocation channel SecYEG. Consists of two halves formed by TMs 1-5 and 6-10. These two domains form a lateral gate at the front which open onto the bilayer between TMs 2 and 7, and are clamped together by SecE at the back. The channel is closed by both a pore ring composed of hydrophobic SecY resides and a short helix (helix 2A) on the extracellular side of the membrane which forms a plug. The plug probably moves laterally to allow the channel to open. The ring and the pore may move independently.</text>
</comment>
<dbReference type="FunFam" id="1.10.3370.10:FF:000001">
    <property type="entry name" value="Preprotein translocase subunit SecY"/>
    <property type="match status" value="1"/>
</dbReference>
<dbReference type="InterPro" id="IPR023201">
    <property type="entry name" value="SecY_dom_sf"/>
</dbReference>
<evidence type="ECO:0000256" key="6">
    <source>
        <dbReference type="ARBA" id="ARBA00022989"/>
    </source>
</evidence>
<comment type="caution">
    <text evidence="14">The sequence shown here is derived from an EMBL/GenBank/DDBJ whole genome shotgun (WGS) entry which is preliminary data.</text>
</comment>
<keyword evidence="15" id="KW-1185">Reference proteome</keyword>
<comment type="subcellular location">
    <subcellularLocation>
        <location evidence="10">Cell membrane</location>
        <topology evidence="10">Multi-pass membrane protein</topology>
    </subcellularLocation>
    <subcellularLocation>
        <location evidence="1 12">Membrane</location>
        <topology evidence="1 12">Multi-pass membrane protein</topology>
    </subcellularLocation>
</comment>
<dbReference type="GO" id="GO:0006605">
    <property type="term" value="P:protein targeting"/>
    <property type="evidence" value="ECO:0007669"/>
    <property type="project" value="UniProtKB-UniRule"/>
</dbReference>
<dbReference type="GO" id="GO:0065002">
    <property type="term" value="P:intracellular protein transmembrane transport"/>
    <property type="evidence" value="ECO:0007669"/>
    <property type="project" value="UniProtKB-UniRule"/>
</dbReference>
<evidence type="ECO:0000256" key="2">
    <source>
        <dbReference type="ARBA" id="ARBA00005751"/>
    </source>
</evidence>
<evidence type="ECO:0000256" key="5">
    <source>
        <dbReference type="ARBA" id="ARBA00022927"/>
    </source>
</evidence>
<dbReference type="InterPro" id="IPR002208">
    <property type="entry name" value="SecY/SEC61-alpha"/>
</dbReference>
<comment type="subunit">
    <text evidence="10">Component of the Sec protein translocase complex. Heterotrimer consisting of SecY, SecE and SecG subunits. The heterotrimers can form oligomers, although 1 heterotrimer is thought to be able to translocate proteins. Interacts with the ribosome. Interacts with SecDF, and other proteins may be involved. Interacts with SecA.</text>
</comment>
<evidence type="ECO:0000256" key="1">
    <source>
        <dbReference type="ARBA" id="ARBA00004141"/>
    </source>
</evidence>
<evidence type="ECO:0000313" key="15">
    <source>
        <dbReference type="Proteomes" id="UP001139263"/>
    </source>
</evidence>